<name>A0A4S8KY66_DENBC</name>
<dbReference type="OrthoDB" id="3060612at2759"/>
<sequence length="130" mass="14320">YPPPTPPTQDADLWSKYLAWWKTDSCAAHVLTARLSPPILACLPEHNDSATGLPRSSRAVLAAIKQFCNVNSLAAASLLKENLFNRSCGSSPSAINSYCEAWRSDVGTLRTMGFHFDWSDFIFAFLSQLP</sequence>
<proteinExistence type="predicted"/>
<accession>A0A4S8KY66</accession>
<feature type="non-terminal residue" evidence="1">
    <location>
        <position position="1"/>
    </location>
</feature>
<evidence type="ECO:0000313" key="1">
    <source>
        <dbReference type="EMBL" id="THU80890.1"/>
    </source>
</evidence>
<protein>
    <submittedName>
        <fullName evidence="1">Uncharacterized protein</fullName>
    </submittedName>
</protein>
<dbReference type="AlphaFoldDB" id="A0A4S8KY66"/>
<evidence type="ECO:0000313" key="2">
    <source>
        <dbReference type="Proteomes" id="UP000297245"/>
    </source>
</evidence>
<dbReference type="EMBL" id="ML179860">
    <property type="protein sequence ID" value="THU80890.1"/>
    <property type="molecule type" value="Genomic_DNA"/>
</dbReference>
<organism evidence="1 2">
    <name type="scientific">Dendrothele bispora (strain CBS 962.96)</name>
    <dbReference type="NCBI Taxonomy" id="1314807"/>
    <lineage>
        <taxon>Eukaryota</taxon>
        <taxon>Fungi</taxon>
        <taxon>Dikarya</taxon>
        <taxon>Basidiomycota</taxon>
        <taxon>Agaricomycotina</taxon>
        <taxon>Agaricomycetes</taxon>
        <taxon>Agaricomycetidae</taxon>
        <taxon>Agaricales</taxon>
        <taxon>Agaricales incertae sedis</taxon>
        <taxon>Dendrothele</taxon>
    </lineage>
</organism>
<gene>
    <name evidence="1" type="ORF">K435DRAFT_614923</name>
</gene>
<reference evidence="1 2" key="1">
    <citation type="journal article" date="2019" name="Nat. Ecol. Evol.">
        <title>Megaphylogeny resolves global patterns of mushroom evolution.</title>
        <authorList>
            <person name="Varga T."/>
            <person name="Krizsan K."/>
            <person name="Foldi C."/>
            <person name="Dima B."/>
            <person name="Sanchez-Garcia M."/>
            <person name="Sanchez-Ramirez S."/>
            <person name="Szollosi G.J."/>
            <person name="Szarkandi J.G."/>
            <person name="Papp V."/>
            <person name="Albert L."/>
            <person name="Andreopoulos W."/>
            <person name="Angelini C."/>
            <person name="Antonin V."/>
            <person name="Barry K.W."/>
            <person name="Bougher N.L."/>
            <person name="Buchanan P."/>
            <person name="Buyck B."/>
            <person name="Bense V."/>
            <person name="Catcheside P."/>
            <person name="Chovatia M."/>
            <person name="Cooper J."/>
            <person name="Damon W."/>
            <person name="Desjardin D."/>
            <person name="Finy P."/>
            <person name="Geml J."/>
            <person name="Haridas S."/>
            <person name="Hughes K."/>
            <person name="Justo A."/>
            <person name="Karasinski D."/>
            <person name="Kautmanova I."/>
            <person name="Kiss B."/>
            <person name="Kocsube S."/>
            <person name="Kotiranta H."/>
            <person name="LaButti K.M."/>
            <person name="Lechner B.E."/>
            <person name="Liimatainen K."/>
            <person name="Lipzen A."/>
            <person name="Lukacs Z."/>
            <person name="Mihaltcheva S."/>
            <person name="Morgado L.N."/>
            <person name="Niskanen T."/>
            <person name="Noordeloos M.E."/>
            <person name="Ohm R.A."/>
            <person name="Ortiz-Santana B."/>
            <person name="Ovrebo C."/>
            <person name="Racz N."/>
            <person name="Riley R."/>
            <person name="Savchenko A."/>
            <person name="Shiryaev A."/>
            <person name="Soop K."/>
            <person name="Spirin V."/>
            <person name="Szebenyi C."/>
            <person name="Tomsovsky M."/>
            <person name="Tulloss R.E."/>
            <person name="Uehling J."/>
            <person name="Grigoriev I.V."/>
            <person name="Vagvolgyi C."/>
            <person name="Papp T."/>
            <person name="Martin F.M."/>
            <person name="Miettinen O."/>
            <person name="Hibbett D.S."/>
            <person name="Nagy L.G."/>
        </authorList>
    </citation>
    <scope>NUCLEOTIDE SEQUENCE [LARGE SCALE GENOMIC DNA]</scope>
    <source>
        <strain evidence="1 2">CBS 962.96</strain>
    </source>
</reference>
<keyword evidence="2" id="KW-1185">Reference proteome</keyword>
<feature type="non-terminal residue" evidence="1">
    <location>
        <position position="130"/>
    </location>
</feature>
<dbReference type="Proteomes" id="UP000297245">
    <property type="component" value="Unassembled WGS sequence"/>
</dbReference>